<dbReference type="RefSeq" id="WP_218932106.1">
    <property type="nucleotide sequence ID" value="NZ_CP036263.1"/>
</dbReference>
<accession>A0A517N0T2</accession>
<sequence precursor="true">MFTRTKIALVVVGLTVALGASAFAQSGKKGASTSPKSGPVVVPATGSVEQTVAAVKKMVAGNGMMVMGEINQGKVLAMTGLKLQSETLFVGNPNVGKQLFTVEPGAGLVVPVRINIYSDHQGRTHVTYIPPSQQLHKFGNAKVDKIGMMLDEKLANMTAMLNR</sequence>
<dbReference type="EMBL" id="CP036263">
    <property type="protein sequence ID" value="QDT00743.1"/>
    <property type="molecule type" value="Genomic_DNA"/>
</dbReference>
<protein>
    <recommendedName>
        <fullName evidence="2">DUF302 domain-containing protein</fullName>
    </recommendedName>
</protein>
<dbReference type="CDD" id="cd14797">
    <property type="entry name" value="DUF302"/>
    <property type="match status" value="1"/>
</dbReference>
<evidence type="ECO:0000313" key="3">
    <source>
        <dbReference type="EMBL" id="QDT00743.1"/>
    </source>
</evidence>
<gene>
    <name evidence="3" type="ORF">HG15A2_40830</name>
</gene>
<proteinExistence type="predicted"/>
<dbReference type="InterPro" id="IPR005180">
    <property type="entry name" value="DUF302"/>
</dbReference>
<dbReference type="KEGG" id="amob:HG15A2_40830"/>
<keyword evidence="4" id="KW-1185">Reference proteome</keyword>
<dbReference type="InterPro" id="IPR035923">
    <property type="entry name" value="TT1751-like_sf"/>
</dbReference>
<keyword evidence="1" id="KW-0732">Signal</keyword>
<dbReference type="Pfam" id="PF03625">
    <property type="entry name" value="DUF302"/>
    <property type="match status" value="1"/>
</dbReference>
<feature type="signal peptide" evidence="1">
    <location>
        <begin position="1"/>
        <end position="24"/>
    </location>
</feature>
<feature type="domain" description="DUF302" evidence="2">
    <location>
        <begin position="70"/>
        <end position="130"/>
    </location>
</feature>
<evidence type="ECO:0000259" key="2">
    <source>
        <dbReference type="Pfam" id="PF03625"/>
    </source>
</evidence>
<evidence type="ECO:0000313" key="4">
    <source>
        <dbReference type="Proteomes" id="UP000319852"/>
    </source>
</evidence>
<dbReference type="AlphaFoldDB" id="A0A517N0T2"/>
<name>A0A517N0T2_9BACT</name>
<organism evidence="3 4">
    <name type="scientific">Adhaeretor mobilis</name>
    <dbReference type="NCBI Taxonomy" id="1930276"/>
    <lineage>
        <taxon>Bacteria</taxon>
        <taxon>Pseudomonadati</taxon>
        <taxon>Planctomycetota</taxon>
        <taxon>Planctomycetia</taxon>
        <taxon>Pirellulales</taxon>
        <taxon>Lacipirellulaceae</taxon>
        <taxon>Adhaeretor</taxon>
    </lineage>
</organism>
<dbReference type="PANTHER" id="PTHR38342">
    <property type="entry name" value="SLR5037 PROTEIN"/>
    <property type="match status" value="1"/>
</dbReference>
<dbReference type="SUPFAM" id="SSF103247">
    <property type="entry name" value="TT1751-like"/>
    <property type="match status" value="1"/>
</dbReference>
<dbReference type="Proteomes" id="UP000319852">
    <property type="component" value="Chromosome"/>
</dbReference>
<reference evidence="3 4" key="1">
    <citation type="submission" date="2019-02" db="EMBL/GenBank/DDBJ databases">
        <title>Deep-cultivation of Planctomycetes and their phenomic and genomic characterization uncovers novel biology.</title>
        <authorList>
            <person name="Wiegand S."/>
            <person name="Jogler M."/>
            <person name="Boedeker C."/>
            <person name="Pinto D."/>
            <person name="Vollmers J."/>
            <person name="Rivas-Marin E."/>
            <person name="Kohn T."/>
            <person name="Peeters S.H."/>
            <person name="Heuer A."/>
            <person name="Rast P."/>
            <person name="Oberbeckmann S."/>
            <person name="Bunk B."/>
            <person name="Jeske O."/>
            <person name="Meyerdierks A."/>
            <person name="Storesund J.E."/>
            <person name="Kallscheuer N."/>
            <person name="Luecker S."/>
            <person name="Lage O.M."/>
            <person name="Pohl T."/>
            <person name="Merkel B.J."/>
            <person name="Hornburger P."/>
            <person name="Mueller R.-W."/>
            <person name="Bruemmer F."/>
            <person name="Labrenz M."/>
            <person name="Spormann A.M."/>
            <person name="Op den Camp H."/>
            <person name="Overmann J."/>
            <person name="Amann R."/>
            <person name="Jetten M.S.M."/>
            <person name="Mascher T."/>
            <person name="Medema M.H."/>
            <person name="Devos D.P."/>
            <person name="Kaster A.-K."/>
            <person name="Ovreas L."/>
            <person name="Rohde M."/>
            <person name="Galperin M.Y."/>
            <person name="Jogler C."/>
        </authorList>
    </citation>
    <scope>NUCLEOTIDE SEQUENCE [LARGE SCALE GENOMIC DNA]</scope>
    <source>
        <strain evidence="3 4">HG15A2</strain>
    </source>
</reference>
<dbReference type="PANTHER" id="PTHR38342:SF2">
    <property type="entry name" value="INNER MEMBRANE OR EXPORTED"/>
    <property type="match status" value="1"/>
</dbReference>
<dbReference type="Gene3D" id="3.30.310.70">
    <property type="entry name" value="TT1751-like domain"/>
    <property type="match status" value="1"/>
</dbReference>
<feature type="chain" id="PRO_5021883382" description="DUF302 domain-containing protein" evidence="1">
    <location>
        <begin position="25"/>
        <end position="163"/>
    </location>
</feature>
<evidence type="ECO:0000256" key="1">
    <source>
        <dbReference type="SAM" id="SignalP"/>
    </source>
</evidence>